<keyword evidence="3" id="KW-0472">Membrane</keyword>
<proteinExistence type="predicted"/>
<feature type="region of interest" description="Disordered" evidence="2">
    <location>
        <begin position="257"/>
        <end position="293"/>
    </location>
</feature>
<dbReference type="InterPro" id="IPR008160">
    <property type="entry name" value="Collagen"/>
</dbReference>
<evidence type="ECO:0000313" key="5">
    <source>
        <dbReference type="Proteomes" id="UP000270296"/>
    </source>
</evidence>
<evidence type="ECO:0000313" key="6">
    <source>
        <dbReference type="WBParaSite" id="SBAD_0001136201-mRNA-1"/>
    </source>
</evidence>
<dbReference type="PROSITE" id="PS51257">
    <property type="entry name" value="PROKAR_LIPOPROTEIN"/>
    <property type="match status" value="1"/>
</dbReference>
<reference evidence="6" key="1">
    <citation type="submission" date="2016-06" db="UniProtKB">
        <authorList>
            <consortium name="WormBaseParasite"/>
        </authorList>
    </citation>
    <scope>IDENTIFICATION</scope>
</reference>
<keyword evidence="5" id="KW-1185">Reference proteome</keyword>
<evidence type="ECO:0000313" key="4">
    <source>
        <dbReference type="EMBL" id="VDP36251.1"/>
    </source>
</evidence>
<name>A0A183J538_9BILA</name>
<keyword evidence="3" id="KW-1133">Transmembrane helix</keyword>
<evidence type="ECO:0000256" key="1">
    <source>
        <dbReference type="ARBA" id="ARBA00022737"/>
    </source>
</evidence>
<organism evidence="6">
    <name type="scientific">Soboliphyme baturini</name>
    <dbReference type="NCBI Taxonomy" id="241478"/>
    <lineage>
        <taxon>Eukaryota</taxon>
        <taxon>Metazoa</taxon>
        <taxon>Ecdysozoa</taxon>
        <taxon>Nematoda</taxon>
        <taxon>Enoplea</taxon>
        <taxon>Dorylaimia</taxon>
        <taxon>Dioctophymatida</taxon>
        <taxon>Dioctophymatoidea</taxon>
        <taxon>Soboliphymatidae</taxon>
        <taxon>Soboliphyme</taxon>
    </lineage>
</organism>
<dbReference type="PANTHER" id="PTHR24637:SF421">
    <property type="entry name" value="CUTICLE COLLAGEN DPY-2"/>
    <property type="match status" value="1"/>
</dbReference>
<feature type="region of interest" description="Disordered" evidence="2">
    <location>
        <begin position="121"/>
        <end position="143"/>
    </location>
</feature>
<reference evidence="4 5" key="2">
    <citation type="submission" date="2018-11" db="EMBL/GenBank/DDBJ databases">
        <authorList>
            <consortium name="Pathogen Informatics"/>
        </authorList>
    </citation>
    <scope>NUCLEOTIDE SEQUENCE [LARGE SCALE GENOMIC DNA]</scope>
</reference>
<protein>
    <submittedName>
        <fullName evidence="6">Col_cuticle_N domain-containing protein</fullName>
    </submittedName>
</protein>
<gene>
    <name evidence="4" type="ORF">SBAD_LOCUS10986</name>
</gene>
<dbReference type="Proteomes" id="UP000270296">
    <property type="component" value="Unassembled WGS sequence"/>
</dbReference>
<accession>A0A183J538</accession>
<feature type="region of interest" description="Disordered" evidence="2">
    <location>
        <begin position="169"/>
        <end position="228"/>
    </location>
</feature>
<dbReference type="PANTHER" id="PTHR24637">
    <property type="entry name" value="COLLAGEN"/>
    <property type="match status" value="1"/>
</dbReference>
<dbReference type="AlphaFoldDB" id="A0A183J538"/>
<dbReference type="Pfam" id="PF01391">
    <property type="entry name" value="Collagen"/>
    <property type="match status" value="1"/>
</dbReference>
<dbReference type="OrthoDB" id="5983381at2759"/>
<dbReference type="EMBL" id="UZAM01014895">
    <property type="protein sequence ID" value="VDP36251.1"/>
    <property type="molecule type" value="Genomic_DNA"/>
</dbReference>
<keyword evidence="3" id="KW-0812">Transmembrane</keyword>
<dbReference type="WBParaSite" id="SBAD_0001136201-mRNA-1">
    <property type="protein sequence ID" value="SBAD_0001136201-mRNA-1"/>
    <property type="gene ID" value="SBAD_0001136201"/>
</dbReference>
<keyword evidence="1" id="KW-0677">Repeat</keyword>
<sequence>MLNRERRRQCFQLVIAGSAVSGVLVFLLTVVFLSCCFVHLWLSATYAVRELNFCHEEAEKVAFWFRRSIQQKRVTFGPPGRHLSSARRQARYSTLTMEPNVEQFSLVTSLPCPPCCIPGERGPPGEPGLPAHHGTSGSEGSLGRPGIALNISCIPERIYEAPPCLPCAQGPRGPPGQPGYPGDLGDQGIPGRPGANRLNGPVGDPGEKGPPGVPGDLGNMGPFGPIGVHGSPGNPGFAGVCICQETEVVIEDSVPHDIGYSSKADQSNQPPIGYSELPSELSSRNGGFPPAMP</sequence>
<evidence type="ECO:0000256" key="3">
    <source>
        <dbReference type="SAM" id="Phobius"/>
    </source>
</evidence>
<feature type="transmembrane region" description="Helical" evidence="3">
    <location>
        <begin position="12"/>
        <end position="42"/>
    </location>
</feature>
<evidence type="ECO:0000256" key="2">
    <source>
        <dbReference type="SAM" id="MobiDB-lite"/>
    </source>
</evidence>